<proteinExistence type="predicted"/>
<evidence type="ECO:0000313" key="1">
    <source>
        <dbReference type="EMBL" id="OXC75894.1"/>
    </source>
</evidence>
<dbReference type="EMBL" id="MTHB01000159">
    <property type="protein sequence ID" value="OXC75894.1"/>
    <property type="molecule type" value="Genomic_DNA"/>
</dbReference>
<comment type="caution">
    <text evidence="1">The sequence shown here is derived from an EMBL/GenBank/DDBJ whole genome shotgun (WGS) entry which is preliminary data.</text>
</comment>
<dbReference type="AlphaFoldDB" id="A0A226WXK5"/>
<dbReference type="Proteomes" id="UP000214720">
    <property type="component" value="Unassembled WGS sequence"/>
</dbReference>
<sequence>MVESRRRCAMPVNCFRDARGGVSEWQQAWPKQQSVVAANARHFPDSS</sequence>
<protein>
    <submittedName>
        <fullName evidence="1">Uncharacterized protein</fullName>
    </submittedName>
</protein>
<name>A0A226WXK5_CABSO</name>
<evidence type="ECO:0000313" key="2">
    <source>
        <dbReference type="Proteomes" id="UP000214720"/>
    </source>
</evidence>
<organism evidence="1 2">
    <name type="scientific">Caballeronia sordidicola</name>
    <name type="common">Burkholderia sordidicola</name>
    <dbReference type="NCBI Taxonomy" id="196367"/>
    <lineage>
        <taxon>Bacteria</taxon>
        <taxon>Pseudomonadati</taxon>
        <taxon>Pseudomonadota</taxon>
        <taxon>Betaproteobacteria</taxon>
        <taxon>Burkholderiales</taxon>
        <taxon>Burkholderiaceae</taxon>
        <taxon>Caballeronia</taxon>
    </lineage>
</organism>
<accession>A0A226WXK5</accession>
<reference evidence="2" key="1">
    <citation type="submission" date="2017-01" db="EMBL/GenBank/DDBJ databases">
        <title>Genome Analysis of Deinococcus marmoris KOPRI26562.</title>
        <authorList>
            <person name="Kim J.H."/>
            <person name="Oh H.-M."/>
        </authorList>
    </citation>
    <scope>NUCLEOTIDE SEQUENCE [LARGE SCALE GENOMIC DNA]</scope>
    <source>
        <strain evidence="2">PAMC 26633</strain>
    </source>
</reference>
<gene>
    <name evidence="1" type="ORF">BSU04_24570</name>
</gene>